<comment type="caution">
    <text evidence="14">The sequence shown here is derived from an EMBL/GenBank/DDBJ whole genome shotgun (WGS) entry which is preliminary data.</text>
</comment>
<feature type="binding site" evidence="11">
    <location>
        <begin position="163"/>
        <end position="170"/>
    </location>
    <ligand>
        <name>ATP</name>
        <dbReference type="ChEBI" id="CHEBI:30616"/>
    </ligand>
</feature>
<evidence type="ECO:0000313" key="14">
    <source>
        <dbReference type="EMBL" id="KMY49118.1"/>
    </source>
</evidence>
<dbReference type="InterPro" id="IPR014016">
    <property type="entry name" value="UvrD-like_ATP-bd"/>
</dbReference>
<dbReference type="PROSITE" id="PS51198">
    <property type="entry name" value="UVRD_HELICASE_ATP_BIND"/>
    <property type="match status" value="1"/>
</dbReference>
<evidence type="ECO:0000256" key="1">
    <source>
        <dbReference type="ARBA" id="ARBA00009922"/>
    </source>
</evidence>
<dbReference type="PANTHER" id="PTHR11070">
    <property type="entry name" value="UVRD / RECB / PCRA DNA HELICASE FAMILY MEMBER"/>
    <property type="match status" value="1"/>
</dbReference>
<evidence type="ECO:0000259" key="13">
    <source>
        <dbReference type="PROSITE" id="PS51217"/>
    </source>
</evidence>
<dbReference type="CDD" id="cd17932">
    <property type="entry name" value="DEXQc_UvrD"/>
    <property type="match status" value="1"/>
</dbReference>
<sequence length="760" mass="86771">MQAAKVKNEIINLVTTSAEQLQELYDKGKRGELTCPSCGLPVKLFLGISNPPHFSHNSPGITDCSFPLLDVSVKQNNPITIDYKEDNGFKIPKGRTITKDQPECVPAKNSAYITGNPEFIHEKQSRLLIEDPYFGKLYNHGVSLDKEQAAAITTIDGPLLVLSGAGSGKTRVLTVRTAYMLSAKIIDPKSMMLVTFTAKAAKEMKERLLSYPEMNPMLVNQLVTGTFHSIFYKILLFHEPDNWRRDLLMKWEWERTRILKLAGKEMGLDDKEFAYDQALQQIGLWKNSLLFPNEIKAKDEWETSCLSLYKSYEDYKSQTGSYDFDDMLIGCYSFFKSNPDVLAKYQKRFDYFLIDEFQDINKVQYELIQLLSARTKNVCLVGDDDQAIYAFRGSDPSFILHFERDFPGAKVVKLTENYRSSHEIVATANRMIKKNQNRHPKTMKAQHNNGKPALLFYPYDEETEATMIVHDIQEKITNGANPSDFAILYRTHAMSRAIFERLATSNLPFVIEKDADSFYERRIVKSMLAYLRLSYQPEDANPVGDVLSSLFLKQSVLQDMKAQTILQDCDFIDALAFVKTAHPFQERKLKSLPKIIRSLKGMTPSVALLVIEKEIGFADFVKKRGNEGNIEKGSDDIRDLKVAAKRFHSVAEFLEHVGHMSAMVHEVKQLSKHFHDAIQLTTIHRSKGLEYKYVYVLGAIDGSLPHDFALESFRKGDNESLEEERRLLYVAMTRAKDGLFLSIPQTRRGKTAHPSRFLRF</sequence>
<accession>A0A0K9GR59</accession>
<keyword evidence="6" id="KW-0238">DNA-binding</keyword>
<dbReference type="PANTHER" id="PTHR11070:SF2">
    <property type="entry name" value="ATP-DEPENDENT DNA HELICASE SRS2"/>
    <property type="match status" value="1"/>
</dbReference>
<gene>
    <name evidence="14" type="ORF">AC625_05960</name>
</gene>
<dbReference type="GO" id="GO:0043138">
    <property type="term" value="F:3'-5' DNA helicase activity"/>
    <property type="evidence" value="ECO:0007669"/>
    <property type="project" value="UniProtKB-EC"/>
</dbReference>
<dbReference type="InterPro" id="IPR013986">
    <property type="entry name" value="DExx_box_DNA_helicase_dom_sf"/>
</dbReference>
<evidence type="ECO:0000256" key="11">
    <source>
        <dbReference type="PROSITE-ProRule" id="PRU00560"/>
    </source>
</evidence>
<dbReference type="PATRIC" id="fig|1679170.3.peg.1275"/>
<dbReference type="PROSITE" id="PS51217">
    <property type="entry name" value="UVRD_HELICASE_CTER"/>
    <property type="match status" value="1"/>
</dbReference>
<evidence type="ECO:0000256" key="2">
    <source>
        <dbReference type="ARBA" id="ARBA00022741"/>
    </source>
</evidence>
<keyword evidence="5 11" id="KW-0067">ATP-binding</keyword>
<dbReference type="Pfam" id="PF00580">
    <property type="entry name" value="UvrD-helicase"/>
    <property type="match status" value="1"/>
</dbReference>
<keyword evidence="2 11" id="KW-0547">Nucleotide-binding</keyword>
<evidence type="ECO:0000256" key="3">
    <source>
        <dbReference type="ARBA" id="ARBA00022801"/>
    </source>
</evidence>
<dbReference type="OrthoDB" id="9810135at2"/>
<dbReference type="AlphaFoldDB" id="A0A0K9GR59"/>
<evidence type="ECO:0000259" key="12">
    <source>
        <dbReference type="PROSITE" id="PS51198"/>
    </source>
</evidence>
<comment type="similarity">
    <text evidence="1">Belongs to the helicase family. UvrD subfamily.</text>
</comment>
<protein>
    <recommendedName>
        <fullName evidence="9">DNA 3'-5' helicase</fullName>
        <ecNumber evidence="9">5.6.2.4</ecNumber>
    </recommendedName>
</protein>
<feature type="domain" description="UvrD-like helicase ATP-binding" evidence="12">
    <location>
        <begin position="142"/>
        <end position="421"/>
    </location>
</feature>
<organism evidence="14 15">
    <name type="scientific">Peribacillus loiseleuriae</name>
    <dbReference type="NCBI Taxonomy" id="1679170"/>
    <lineage>
        <taxon>Bacteria</taxon>
        <taxon>Bacillati</taxon>
        <taxon>Bacillota</taxon>
        <taxon>Bacilli</taxon>
        <taxon>Bacillales</taxon>
        <taxon>Bacillaceae</taxon>
        <taxon>Peribacillus</taxon>
    </lineage>
</organism>
<dbReference type="GO" id="GO:0003677">
    <property type="term" value="F:DNA binding"/>
    <property type="evidence" value="ECO:0007669"/>
    <property type="project" value="UniProtKB-KW"/>
</dbReference>
<keyword evidence="7" id="KW-0413">Isomerase</keyword>
<evidence type="ECO:0000256" key="9">
    <source>
        <dbReference type="ARBA" id="ARBA00034808"/>
    </source>
</evidence>
<evidence type="ECO:0000256" key="5">
    <source>
        <dbReference type="ARBA" id="ARBA00022840"/>
    </source>
</evidence>
<dbReference type="Proteomes" id="UP000037146">
    <property type="component" value="Unassembled WGS sequence"/>
</dbReference>
<dbReference type="InterPro" id="IPR014017">
    <property type="entry name" value="DNA_helicase_UvrD-like_C"/>
</dbReference>
<dbReference type="STRING" id="1679170.AC625_05960"/>
<evidence type="ECO:0000256" key="10">
    <source>
        <dbReference type="ARBA" id="ARBA00048988"/>
    </source>
</evidence>
<dbReference type="GO" id="GO:0005524">
    <property type="term" value="F:ATP binding"/>
    <property type="evidence" value="ECO:0007669"/>
    <property type="project" value="UniProtKB-UniRule"/>
</dbReference>
<dbReference type="GO" id="GO:0033202">
    <property type="term" value="C:DNA helicase complex"/>
    <property type="evidence" value="ECO:0007669"/>
    <property type="project" value="TreeGrafter"/>
</dbReference>
<dbReference type="Pfam" id="PF13361">
    <property type="entry name" value="UvrD_C"/>
    <property type="match status" value="1"/>
</dbReference>
<comment type="catalytic activity">
    <reaction evidence="8">
        <text>Couples ATP hydrolysis with the unwinding of duplex DNA by translocating in the 3'-5' direction.</text>
        <dbReference type="EC" id="5.6.2.4"/>
    </reaction>
</comment>
<name>A0A0K9GR59_9BACI</name>
<evidence type="ECO:0000256" key="4">
    <source>
        <dbReference type="ARBA" id="ARBA00022806"/>
    </source>
</evidence>
<evidence type="ECO:0000256" key="7">
    <source>
        <dbReference type="ARBA" id="ARBA00023235"/>
    </source>
</evidence>
<keyword evidence="15" id="KW-1185">Reference proteome</keyword>
<keyword evidence="4 11" id="KW-0347">Helicase</keyword>
<dbReference type="EC" id="5.6.2.4" evidence="9"/>
<keyword evidence="3 11" id="KW-0378">Hydrolase</keyword>
<dbReference type="SUPFAM" id="SSF52540">
    <property type="entry name" value="P-loop containing nucleoside triphosphate hydrolases"/>
    <property type="match status" value="1"/>
</dbReference>
<evidence type="ECO:0000313" key="15">
    <source>
        <dbReference type="Proteomes" id="UP000037146"/>
    </source>
</evidence>
<dbReference type="InterPro" id="IPR000212">
    <property type="entry name" value="DNA_helicase_UvrD/REP"/>
</dbReference>
<evidence type="ECO:0000256" key="6">
    <source>
        <dbReference type="ARBA" id="ARBA00023125"/>
    </source>
</evidence>
<dbReference type="RefSeq" id="WP_049680450.1">
    <property type="nucleotide sequence ID" value="NZ_LFZW01000001.1"/>
</dbReference>
<dbReference type="CDD" id="cd18807">
    <property type="entry name" value="SF1_C_UvrD"/>
    <property type="match status" value="1"/>
</dbReference>
<dbReference type="Gene3D" id="1.10.10.160">
    <property type="match status" value="1"/>
</dbReference>
<dbReference type="GO" id="GO:0016887">
    <property type="term" value="F:ATP hydrolysis activity"/>
    <property type="evidence" value="ECO:0007669"/>
    <property type="project" value="RHEA"/>
</dbReference>
<reference evidence="15" key="1">
    <citation type="submission" date="2015-07" db="EMBL/GenBank/DDBJ databases">
        <title>Genome sequencing project for genomic taxonomy and phylogenomics of Bacillus-like bacteria.</title>
        <authorList>
            <person name="Liu B."/>
            <person name="Wang J."/>
            <person name="Zhu Y."/>
            <person name="Liu G."/>
            <person name="Chen Q."/>
            <person name="Chen Z."/>
            <person name="Lan J."/>
            <person name="Che J."/>
            <person name="Ge C."/>
            <person name="Shi H."/>
            <person name="Pan Z."/>
            <person name="Liu X."/>
        </authorList>
    </citation>
    <scope>NUCLEOTIDE SEQUENCE [LARGE SCALE GENOMIC DNA]</scope>
    <source>
        <strain evidence="15">FJAT-27997</strain>
    </source>
</reference>
<evidence type="ECO:0000256" key="8">
    <source>
        <dbReference type="ARBA" id="ARBA00034617"/>
    </source>
</evidence>
<dbReference type="EMBL" id="LFZW01000001">
    <property type="protein sequence ID" value="KMY49118.1"/>
    <property type="molecule type" value="Genomic_DNA"/>
</dbReference>
<comment type="catalytic activity">
    <reaction evidence="10">
        <text>ATP + H2O = ADP + phosphate + H(+)</text>
        <dbReference type="Rhea" id="RHEA:13065"/>
        <dbReference type="ChEBI" id="CHEBI:15377"/>
        <dbReference type="ChEBI" id="CHEBI:15378"/>
        <dbReference type="ChEBI" id="CHEBI:30616"/>
        <dbReference type="ChEBI" id="CHEBI:43474"/>
        <dbReference type="ChEBI" id="CHEBI:456216"/>
        <dbReference type="EC" id="5.6.2.4"/>
    </reaction>
</comment>
<dbReference type="GO" id="GO:0000725">
    <property type="term" value="P:recombinational repair"/>
    <property type="evidence" value="ECO:0007669"/>
    <property type="project" value="TreeGrafter"/>
</dbReference>
<dbReference type="Gene3D" id="3.40.50.300">
    <property type="entry name" value="P-loop containing nucleotide triphosphate hydrolases"/>
    <property type="match status" value="2"/>
</dbReference>
<feature type="domain" description="UvrD-like helicase C-terminal" evidence="13">
    <location>
        <begin position="422"/>
        <end position="688"/>
    </location>
</feature>
<dbReference type="GO" id="GO:0005829">
    <property type="term" value="C:cytosol"/>
    <property type="evidence" value="ECO:0007669"/>
    <property type="project" value="TreeGrafter"/>
</dbReference>
<proteinExistence type="inferred from homology"/>
<dbReference type="InterPro" id="IPR027417">
    <property type="entry name" value="P-loop_NTPase"/>
</dbReference>
<dbReference type="Gene3D" id="1.10.486.10">
    <property type="entry name" value="PCRA, domain 4"/>
    <property type="match status" value="1"/>
</dbReference>